<dbReference type="KEGG" id="luo:HHL09_21075"/>
<evidence type="ECO:0000313" key="3">
    <source>
        <dbReference type="Proteomes" id="UP000501812"/>
    </source>
</evidence>
<evidence type="ECO:0000313" key="2">
    <source>
        <dbReference type="EMBL" id="QJE98172.1"/>
    </source>
</evidence>
<reference evidence="2 3" key="1">
    <citation type="submission" date="2020-04" db="EMBL/GenBank/DDBJ databases">
        <title>Luteolibacter sp. G-1-1-1 isolated from soil.</title>
        <authorList>
            <person name="Dahal R.H."/>
        </authorList>
    </citation>
    <scope>NUCLEOTIDE SEQUENCE [LARGE SCALE GENOMIC DNA]</scope>
    <source>
        <strain evidence="2 3">G-1-1-1</strain>
    </source>
</reference>
<evidence type="ECO:0008006" key="4">
    <source>
        <dbReference type="Google" id="ProtNLM"/>
    </source>
</evidence>
<dbReference type="EMBL" id="CP051774">
    <property type="protein sequence ID" value="QJE98172.1"/>
    <property type="molecule type" value="Genomic_DNA"/>
</dbReference>
<feature type="signal peptide" evidence="1">
    <location>
        <begin position="1"/>
        <end position="20"/>
    </location>
</feature>
<dbReference type="RefSeq" id="WP_169456631.1">
    <property type="nucleotide sequence ID" value="NZ_CP051774.1"/>
</dbReference>
<protein>
    <recommendedName>
        <fullName evidence="4">PEP-CTERM sorting domain-containing protein</fullName>
    </recommendedName>
</protein>
<feature type="chain" id="PRO_5032851536" description="PEP-CTERM sorting domain-containing protein" evidence="1">
    <location>
        <begin position="21"/>
        <end position="226"/>
    </location>
</feature>
<name>A0A858RMU6_9BACT</name>
<sequence>MKALLFASAMAMASVSPLSATTVIPLGVQTNVSVSTVLDDWGWTISYQGAYSGNVSISTMFAGIDADDYVMFAARPVGSSTFTLLAAALFKDVTTFTDVDETTTTNGAEWYYNSFSMGFAGLGSKIYQSPGDATGVFTDPENDHLRLSWHTSGTSSMVGDVEIPTEVNAGWRAGENVNLNLSDDWERLVLVAKVSPIPEPGSVFAIGLLLSSGCLLRLRGHSTRTA</sequence>
<keyword evidence="1" id="KW-0732">Signal</keyword>
<proteinExistence type="predicted"/>
<dbReference type="Proteomes" id="UP000501812">
    <property type="component" value="Chromosome"/>
</dbReference>
<accession>A0A858RMU6</accession>
<organism evidence="2 3">
    <name type="scientific">Luteolibacter luteus</name>
    <dbReference type="NCBI Taxonomy" id="2728835"/>
    <lineage>
        <taxon>Bacteria</taxon>
        <taxon>Pseudomonadati</taxon>
        <taxon>Verrucomicrobiota</taxon>
        <taxon>Verrucomicrobiia</taxon>
        <taxon>Verrucomicrobiales</taxon>
        <taxon>Verrucomicrobiaceae</taxon>
        <taxon>Luteolibacter</taxon>
    </lineage>
</organism>
<gene>
    <name evidence="2" type="ORF">HHL09_21075</name>
</gene>
<dbReference type="AlphaFoldDB" id="A0A858RMU6"/>
<evidence type="ECO:0000256" key="1">
    <source>
        <dbReference type="SAM" id="SignalP"/>
    </source>
</evidence>
<keyword evidence="3" id="KW-1185">Reference proteome</keyword>